<sequence>MFGLAAACAVAGAGGWSLLAARKQPAKTAEQHDDHTHTPDAGNKLPPAAPKTPSPTVAHHLHDDQHDDLAEAPGPHHDAPAGQLEPPAMTPEESPSSHPPAGRLKSMPLAAARLTEKNEKRRASDILRADDEFREGKIAAAMKLYGAAIEAHPSVLDPMVQFRWALCAEALGLLDEAAERYQMLADATSAPSWRGFAQWGLSRVLFEQQKTELAHRIAADLWLNQEHAAPLWRSELLHWHAHLLYRRASGDTSSRLLEDNALIGCKIVVRPFDLLDIASRIHASETAAPFQPPPAPSLPMTTGTDPAAMYAQYKSGGATVYDAVQQFCGAAHWQVEWSNAAQQLAKSHRCRASVGRGSIACLLDALCDQPRLIWNWENQVLRISEVAERSTSDWKQYQLKAAERAAREALSLYRDVRWSPYSRLAIAHVEALSGLQAASRKSLEDLIANSPKGDLLAEAWFNLGKIQLQENAADKAILAFQRSLDHAMGSGLEPLANLYLGRLLVEANEARRAVVPLRRSLALAAPRDRGTAALTLGTAYLLSSQPQNTAEILRANQNWLDVEGTRDATAFMSCLAQVQGGHDPTRLKYDLRSLMTSISHVRSEQFFGHSGAVLIAIAYRELGLNGEASDICRNAIAHMPPCALRMKLELMLVDELFDRRDFDGMEAQLRAVCETTNEEVRLVAYQRLCELLLELDRRDEAEVEARTWLKLCSSREQQAEALRGLGRCLQRKGDYLNAALCFSGSMPQHSAAEAPVTTNTAHP</sequence>
<dbReference type="SUPFAM" id="SSF48452">
    <property type="entry name" value="TPR-like"/>
    <property type="match status" value="2"/>
</dbReference>
<dbReference type="InterPro" id="IPR019734">
    <property type="entry name" value="TPR_rpt"/>
</dbReference>
<evidence type="ECO:0000313" key="4">
    <source>
        <dbReference type="Proteomes" id="UP000315700"/>
    </source>
</evidence>
<feature type="compositionally biased region" description="Basic and acidic residues" evidence="2">
    <location>
        <begin position="29"/>
        <end position="38"/>
    </location>
</feature>
<dbReference type="EMBL" id="CP036271">
    <property type="protein sequence ID" value="QDT53799.1"/>
    <property type="molecule type" value="Genomic_DNA"/>
</dbReference>
<evidence type="ECO:0000256" key="1">
    <source>
        <dbReference type="PROSITE-ProRule" id="PRU00339"/>
    </source>
</evidence>
<keyword evidence="1" id="KW-0802">TPR repeat</keyword>
<dbReference type="KEGG" id="ccos:Pan44_18230"/>
<keyword evidence="4" id="KW-1185">Reference proteome</keyword>
<protein>
    <submittedName>
        <fullName evidence="3">Tetratricopeptide repeat protein</fullName>
    </submittedName>
</protein>
<feature type="repeat" description="TPR" evidence="1">
    <location>
        <begin position="457"/>
        <end position="490"/>
    </location>
</feature>
<evidence type="ECO:0000313" key="3">
    <source>
        <dbReference type="EMBL" id="QDT53799.1"/>
    </source>
</evidence>
<dbReference type="Proteomes" id="UP000315700">
    <property type="component" value="Chromosome"/>
</dbReference>
<accession>A0A517SCD8</accession>
<dbReference type="PROSITE" id="PS50005">
    <property type="entry name" value="TPR"/>
    <property type="match status" value="1"/>
</dbReference>
<name>A0A517SCD8_9PLAN</name>
<organism evidence="3 4">
    <name type="scientific">Caulifigura coniformis</name>
    <dbReference type="NCBI Taxonomy" id="2527983"/>
    <lineage>
        <taxon>Bacteria</taxon>
        <taxon>Pseudomonadati</taxon>
        <taxon>Planctomycetota</taxon>
        <taxon>Planctomycetia</taxon>
        <taxon>Planctomycetales</taxon>
        <taxon>Planctomycetaceae</taxon>
        <taxon>Caulifigura</taxon>
    </lineage>
</organism>
<feature type="compositionally biased region" description="Basic and acidic residues" evidence="2">
    <location>
        <begin position="60"/>
        <end position="79"/>
    </location>
</feature>
<dbReference type="AlphaFoldDB" id="A0A517SCD8"/>
<dbReference type="InParanoid" id="A0A517SCD8"/>
<reference evidence="3 4" key="1">
    <citation type="submission" date="2019-02" db="EMBL/GenBank/DDBJ databases">
        <title>Deep-cultivation of Planctomycetes and their phenomic and genomic characterization uncovers novel biology.</title>
        <authorList>
            <person name="Wiegand S."/>
            <person name="Jogler M."/>
            <person name="Boedeker C."/>
            <person name="Pinto D."/>
            <person name="Vollmers J."/>
            <person name="Rivas-Marin E."/>
            <person name="Kohn T."/>
            <person name="Peeters S.H."/>
            <person name="Heuer A."/>
            <person name="Rast P."/>
            <person name="Oberbeckmann S."/>
            <person name="Bunk B."/>
            <person name="Jeske O."/>
            <person name="Meyerdierks A."/>
            <person name="Storesund J.E."/>
            <person name="Kallscheuer N."/>
            <person name="Luecker S."/>
            <person name="Lage O.M."/>
            <person name="Pohl T."/>
            <person name="Merkel B.J."/>
            <person name="Hornburger P."/>
            <person name="Mueller R.-W."/>
            <person name="Bruemmer F."/>
            <person name="Labrenz M."/>
            <person name="Spormann A.M."/>
            <person name="Op den Camp H."/>
            <person name="Overmann J."/>
            <person name="Amann R."/>
            <person name="Jetten M.S.M."/>
            <person name="Mascher T."/>
            <person name="Medema M.H."/>
            <person name="Devos D.P."/>
            <person name="Kaster A.-K."/>
            <person name="Ovreas L."/>
            <person name="Rohde M."/>
            <person name="Galperin M.Y."/>
            <person name="Jogler C."/>
        </authorList>
    </citation>
    <scope>NUCLEOTIDE SEQUENCE [LARGE SCALE GENOMIC DNA]</scope>
    <source>
        <strain evidence="3 4">Pan44</strain>
    </source>
</reference>
<gene>
    <name evidence="3" type="ORF">Pan44_18230</name>
</gene>
<dbReference type="Gene3D" id="1.25.40.10">
    <property type="entry name" value="Tetratricopeptide repeat domain"/>
    <property type="match status" value="3"/>
</dbReference>
<evidence type="ECO:0000256" key="2">
    <source>
        <dbReference type="SAM" id="MobiDB-lite"/>
    </source>
</evidence>
<dbReference type="SMART" id="SM00028">
    <property type="entry name" value="TPR"/>
    <property type="match status" value="3"/>
</dbReference>
<proteinExistence type="predicted"/>
<feature type="region of interest" description="Disordered" evidence="2">
    <location>
        <begin position="22"/>
        <end position="104"/>
    </location>
</feature>
<dbReference type="InterPro" id="IPR011990">
    <property type="entry name" value="TPR-like_helical_dom_sf"/>
</dbReference>